<comment type="caution">
    <text evidence="1">The sequence shown here is derived from an EMBL/GenBank/DDBJ whole genome shotgun (WGS) entry which is preliminary data.</text>
</comment>
<sequence length="114" mass="12449">MIALLSLLLILSPGPDPFTTEDFLEEIGSRDISVVNQSDAEKRHGANTCTAIVTARSARLVTCEYATVADARRVAYNRSDYARTVFQRGTVVIYLRKGASSRLREAVVDVTGIS</sequence>
<proteinExistence type="predicted"/>
<dbReference type="Proteomes" id="UP000220102">
    <property type="component" value="Unassembled WGS sequence"/>
</dbReference>
<gene>
    <name evidence="1" type="ORF">CRI94_03645</name>
</gene>
<dbReference type="AlphaFoldDB" id="A0A2A8CZS0"/>
<keyword evidence="2" id="KW-1185">Reference proteome</keyword>
<reference evidence="1 2" key="1">
    <citation type="submission" date="2017-10" db="EMBL/GenBank/DDBJ databases">
        <title>Draft genome of Longibacter Salinarum.</title>
        <authorList>
            <person name="Goh K.M."/>
            <person name="Shamsir M.S."/>
            <person name="Lim S.W."/>
        </authorList>
    </citation>
    <scope>NUCLEOTIDE SEQUENCE [LARGE SCALE GENOMIC DNA]</scope>
    <source>
        <strain evidence="1 2">KCTC 52045</strain>
    </source>
</reference>
<organism evidence="1 2">
    <name type="scientific">Longibacter salinarum</name>
    <dbReference type="NCBI Taxonomy" id="1850348"/>
    <lineage>
        <taxon>Bacteria</taxon>
        <taxon>Pseudomonadati</taxon>
        <taxon>Rhodothermota</taxon>
        <taxon>Rhodothermia</taxon>
        <taxon>Rhodothermales</taxon>
        <taxon>Salisaetaceae</taxon>
        <taxon>Longibacter</taxon>
    </lineage>
</organism>
<protein>
    <submittedName>
        <fullName evidence="1">Uncharacterized protein</fullName>
    </submittedName>
</protein>
<dbReference type="RefSeq" id="WP_098074322.1">
    <property type="nucleotide sequence ID" value="NZ_PDEQ01000002.1"/>
</dbReference>
<accession>A0A2A8CZS0</accession>
<name>A0A2A8CZS0_9BACT</name>
<evidence type="ECO:0000313" key="1">
    <source>
        <dbReference type="EMBL" id="PEN14146.1"/>
    </source>
</evidence>
<dbReference type="EMBL" id="PDEQ01000002">
    <property type="protein sequence ID" value="PEN14146.1"/>
    <property type="molecule type" value="Genomic_DNA"/>
</dbReference>
<evidence type="ECO:0000313" key="2">
    <source>
        <dbReference type="Proteomes" id="UP000220102"/>
    </source>
</evidence>